<evidence type="ECO:0000313" key="3">
    <source>
        <dbReference type="EMBL" id="QUO46922.1"/>
    </source>
</evidence>
<dbReference type="InterPro" id="IPR001509">
    <property type="entry name" value="Epimerase_deHydtase"/>
</dbReference>
<dbReference type="KEGG" id="hss:J7656_09930"/>
<feature type="domain" description="NAD-dependent epimerase/dehydratase" evidence="2">
    <location>
        <begin position="9"/>
        <end position="237"/>
    </location>
</feature>
<name>A0A8T8LIB6_9EURY</name>
<dbReference type="Pfam" id="PF01370">
    <property type="entry name" value="Epimerase"/>
    <property type="match status" value="1"/>
</dbReference>
<proteinExistence type="inferred from homology"/>
<gene>
    <name evidence="3" type="ORF">J7656_09930</name>
</gene>
<dbReference type="RefSeq" id="WP_211553204.1">
    <property type="nucleotide sequence ID" value="NZ_CP073695.1"/>
</dbReference>
<sequence>MTKGSALTVAVTGAAGYLGSCVVATLLDGGHNVLPVDNFSTGSVESIRGQAVKHIDVRDRRAVRDVIGNADAVIHLAAVSDVESCEETPEHAFDVNVVGTENVAWVCRQKGIPLSFAGSVAVFGEPESFPLRPELRRDPLNVYGSTKQMNEDDIHSLSSRKFPAHVFLMANLFGAHDEGDNGVIRKRTVIDLFIDAARANEPLKVYDPGTQARNFIHVKDAADAYLRSVEALVDAEDGATTYTLGSDQVLSVLELAELVQGIAEDELGHTPPIERVENPRDEAISERFAMETSPVTNELGFESYRTVEESIRQVLSE</sequence>
<protein>
    <submittedName>
        <fullName evidence="3">NAD-dependent epimerase/dehydratase family protein</fullName>
    </submittedName>
</protein>
<dbReference type="OrthoDB" id="4907at2157"/>
<organism evidence="3 4">
    <name type="scientific">Halorubrum ruber</name>
    <dbReference type="NCBI Taxonomy" id="2982524"/>
    <lineage>
        <taxon>Archaea</taxon>
        <taxon>Methanobacteriati</taxon>
        <taxon>Methanobacteriota</taxon>
        <taxon>Stenosarchaea group</taxon>
        <taxon>Halobacteria</taxon>
        <taxon>Halobacteriales</taxon>
        <taxon>Haloferacaceae</taxon>
        <taxon>Halorubrum</taxon>
    </lineage>
</organism>
<dbReference type="AlphaFoldDB" id="A0A8T8LIB6"/>
<evidence type="ECO:0000259" key="2">
    <source>
        <dbReference type="Pfam" id="PF01370"/>
    </source>
</evidence>
<comment type="similarity">
    <text evidence="1">Belongs to the NAD(P)-dependent epimerase/dehydratase family.</text>
</comment>
<evidence type="ECO:0000256" key="1">
    <source>
        <dbReference type="ARBA" id="ARBA00007637"/>
    </source>
</evidence>
<dbReference type="GO" id="GO:0033499">
    <property type="term" value="P:galactose catabolic process via UDP-galactose, Leloir pathway"/>
    <property type="evidence" value="ECO:0007669"/>
    <property type="project" value="TreeGrafter"/>
</dbReference>
<dbReference type="Gene3D" id="3.40.50.720">
    <property type="entry name" value="NAD(P)-binding Rossmann-like Domain"/>
    <property type="match status" value="1"/>
</dbReference>
<dbReference type="GeneID" id="64827860"/>
<dbReference type="Proteomes" id="UP000679341">
    <property type="component" value="Chromosome"/>
</dbReference>
<dbReference type="PANTHER" id="PTHR43725:SF53">
    <property type="entry name" value="UDP-ARABINOSE 4-EPIMERASE 1"/>
    <property type="match status" value="1"/>
</dbReference>
<dbReference type="InterPro" id="IPR036291">
    <property type="entry name" value="NAD(P)-bd_dom_sf"/>
</dbReference>
<accession>A0A8T8LIB6</accession>
<reference evidence="3 4" key="1">
    <citation type="submission" date="2021-03" db="EMBL/GenBank/DDBJ databases">
        <title>Halorubrum sodomense MBLA0099, Whole genome shotgun sequencing.</title>
        <authorList>
            <person name="Seo M.-J."/>
            <person name="Cho E.-S."/>
            <person name="Hwang C.Y."/>
        </authorList>
    </citation>
    <scope>NUCLEOTIDE SEQUENCE [LARGE SCALE GENOMIC DNA]</scope>
    <source>
        <strain evidence="3 4">MBLA0099</strain>
    </source>
</reference>
<evidence type="ECO:0000313" key="4">
    <source>
        <dbReference type="Proteomes" id="UP000679341"/>
    </source>
</evidence>
<keyword evidence="4" id="KW-1185">Reference proteome</keyword>
<dbReference type="EMBL" id="CP073695">
    <property type="protein sequence ID" value="QUO46922.1"/>
    <property type="molecule type" value="Genomic_DNA"/>
</dbReference>
<dbReference type="SUPFAM" id="SSF51735">
    <property type="entry name" value="NAD(P)-binding Rossmann-fold domains"/>
    <property type="match status" value="1"/>
</dbReference>
<dbReference type="PANTHER" id="PTHR43725">
    <property type="entry name" value="UDP-GLUCOSE 4-EPIMERASE"/>
    <property type="match status" value="1"/>
</dbReference>